<comment type="subcellular location">
    <subcellularLocation>
        <location evidence="1">Cell membrane</location>
        <topology evidence="1">Multi-pass membrane protein</topology>
    </subcellularLocation>
</comment>
<sequence length="389" mass="41188">MGVWWTLARYELLKYSRMRSVLAILFGLPLLIILLLGNAFGGEMKSAKVALAIQDQGELREQVQTYWHSDALGKFVEIEDAASEEEVKSLVESGGADYGVVVPAAFSKNVMAAQPAHWELLPGSKVEKNIAVEAVVERFLAEAELRQSAAIAGYPLPQQGGAAEAEETPSDESLVTIGTLGAGSDEAFGSVSPIQYYAGAYLIMFLLYAGMSGTTALMTERERGTLQRIFSQPVSGISVLCGKLGGAFLLGILQAVVIVGFTANVYGVHWGAHMELLAIVCILTIVAGIGLALIIASIVRTVKAMQSVFSIFSFVAAFVSGSMVANIGGIIDKIGRFTINFWAMKGLRGIMMGTGGAEVWGQIGVLAAIAAVLISVGALRLSKVVNQHV</sequence>
<evidence type="ECO:0000256" key="8">
    <source>
        <dbReference type="SAM" id="Phobius"/>
    </source>
</evidence>
<name>E0I3M6_9BACL</name>
<dbReference type="GO" id="GO:0140359">
    <property type="term" value="F:ABC-type transporter activity"/>
    <property type="evidence" value="ECO:0007669"/>
    <property type="project" value="InterPro"/>
</dbReference>
<dbReference type="Proteomes" id="UP000005387">
    <property type="component" value="Unassembled WGS sequence"/>
</dbReference>
<evidence type="ECO:0000256" key="6">
    <source>
        <dbReference type="ARBA" id="ARBA00022989"/>
    </source>
</evidence>
<feature type="domain" description="ABC transmembrane type-2" evidence="9">
    <location>
        <begin position="160"/>
        <end position="384"/>
    </location>
</feature>
<comment type="similarity">
    <text evidence="2">Belongs to the ABC-2 integral membrane protein family.</text>
</comment>
<keyword evidence="7 8" id="KW-0472">Membrane</keyword>
<feature type="transmembrane region" description="Helical" evidence="8">
    <location>
        <begin position="311"/>
        <end position="331"/>
    </location>
</feature>
<dbReference type="EMBL" id="AEDD01000001">
    <property type="protein sequence ID" value="EFM12890.1"/>
    <property type="molecule type" value="Genomic_DNA"/>
</dbReference>
<dbReference type="OrthoDB" id="1952619at2"/>
<keyword evidence="11" id="KW-1185">Reference proteome</keyword>
<keyword evidence="5 8" id="KW-0812">Transmembrane</keyword>
<evidence type="ECO:0000256" key="5">
    <source>
        <dbReference type="ARBA" id="ARBA00022692"/>
    </source>
</evidence>
<feature type="transmembrane region" description="Helical" evidence="8">
    <location>
        <begin position="240"/>
        <end position="264"/>
    </location>
</feature>
<feature type="transmembrane region" description="Helical" evidence="8">
    <location>
        <begin position="196"/>
        <end position="219"/>
    </location>
</feature>
<organism evidence="10 11">
    <name type="scientific">Paenibacillus curdlanolyticus YK9</name>
    <dbReference type="NCBI Taxonomy" id="717606"/>
    <lineage>
        <taxon>Bacteria</taxon>
        <taxon>Bacillati</taxon>
        <taxon>Bacillota</taxon>
        <taxon>Bacilli</taxon>
        <taxon>Bacillales</taxon>
        <taxon>Paenibacillaceae</taxon>
        <taxon>Paenibacillus</taxon>
    </lineage>
</organism>
<feature type="transmembrane region" description="Helical" evidence="8">
    <location>
        <begin position="359"/>
        <end position="379"/>
    </location>
</feature>
<dbReference type="GO" id="GO:0005886">
    <property type="term" value="C:plasma membrane"/>
    <property type="evidence" value="ECO:0007669"/>
    <property type="project" value="UniProtKB-SubCell"/>
</dbReference>
<dbReference type="Gene3D" id="3.40.1710.10">
    <property type="entry name" value="abc type-2 transporter like domain"/>
    <property type="match status" value="1"/>
</dbReference>
<evidence type="ECO:0000313" key="11">
    <source>
        <dbReference type="Proteomes" id="UP000005387"/>
    </source>
</evidence>
<dbReference type="InterPro" id="IPR051449">
    <property type="entry name" value="ABC-2_transporter_component"/>
</dbReference>
<keyword evidence="4" id="KW-1003">Cell membrane</keyword>
<feature type="transmembrane region" description="Helical" evidence="8">
    <location>
        <begin position="276"/>
        <end position="299"/>
    </location>
</feature>
<evidence type="ECO:0000256" key="1">
    <source>
        <dbReference type="ARBA" id="ARBA00004651"/>
    </source>
</evidence>
<dbReference type="STRING" id="717606.PaecuDRAFT_0401"/>
<dbReference type="PANTHER" id="PTHR30294:SF29">
    <property type="entry name" value="MULTIDRUG ABC TRANSPORTER PERMEASE YBHS-RELATED"/>
    <property type="match status" value="1"/>
</dbReference>
<protein>
    <submittedName>
        <fullName evidence="10">ABC-2 type transporter</fullName>
    </submittedName>
</protein>
<dbReference type="Pfam" id="PF12698">
    <property type="entry name" value="ABC2_membrane_3"/>
    <property type="match status" value="1"/>
</dbReference>
<dbReference type="PANTHER" id="PTHR30294">
    <property type="entry name" value="MEMBRANE COMPONENT OF ABC TRANSPORTER YHHJ-RELATED"/>
    <property type="match status" value="1"/>
</dbReference>
<dbReference type="RefSeq" id="WP_006036418.1">
    <property type="nucleotide sequence ID" value="NZ_AEDD01000001.1"/>
</dbReference>
<keyword evidence="6 8" id="KW-1133">Transmembrane helix</keyword>
<dbReference type="eggNOG" id="COG0842">
    <property type="taxonomic scope" value="Bacteria"/>
</dbReference>
<proteinExistence type="inferred from homology"/>
<evidence type="ECO:0000259" key="9">
    <source>
        <dbReference type="PROSITE" id="PS51012"/>
    </source>
</evidence>
<evidence type="ECO:0000256" key="3">
    <source>
        <dbReference type="ARBA" id="ARBA00022448"/>
    </source>
</evidence>
<gene>
    <name evidence="10" type="ORF">PaecuDRAFT_0401</name>
</gene>
<dbReference type="InterPro" id="IPR013525">
    <property type="entry name" value="ABC2_TM"/>
</dbReference>
<evidence type="ECO:0000256" key="2">
    <source>
        <dbReference type="ARBA" id="ARBA00007783"/>
    </source>
</evidence>
<evidence type="ECO:0000256" key="4">
    <source>
        <dbReference type="ARBA" id="ARBA00022475"/>
    </source>
</evidence>
<dbReference type="PROSITE" id="PS51012">
    <property type="entry name" value="ABC_TM2"/>
    <property type="match status" value="1"/>
</dbReference>
<dbReference type="AlphaFoldDB" id="E0I3M6"/>
<evidence type="ECO:0000313" key="10">
    <source>
        <dbReference type="EMBL" id="EFM12890.1"/>
    </source>
</evidence>
<evidence type="ECO:0000256" key="7">
    <source>
        <dbReference type="ARBA" id="ARBA00023136"/>
    </source>
</evidence>
<keyword evidence="3" id="KW-0813">Transport</keyword>
<reference evidence="10 11" key="1">
    <citation type="submission" date="2010-07" db="EMBL/GenBank/DDBJ databases">
        <title>The draft genome of Paenibacillus curdlanolyticus YK9.</title>
        <authorList>
            <consortium name="US DOE Joint Genome Institute (JGI-PGF)"/>
            <person name="Lucas S."/>
            <person name="Copeland A."/>
            <person name="Lapidus A."/>
            <person name="Cheng J.-F."/>
            <person name="Bruce D."/>
            <person name="Goodwin L."/>
            <person name="Pitluck S."/>
            <person name="Land M.L."/>
            <person name="Hauser L."/>
            <person name="Chang Y.-J."/>
            <person name="Jeffries C."/>
            <person name="Anderson I.J."/>
            <person name="Johnson E."/>
            <person name="Loganathan U."/>
            <person name="Mulhopadhyay B."/>
            <person name="Kyrpides N."/>
            <person name="Woyke T.J."/>
        </authorList>
    </citation>
    <scope>NUCLEOTIDE SEQUENCE [LARGE SCALE GENOMIC DNA]</scope>
    <source>
        <strain evidence="10 11">YK9</strain>
    </source>
</reference>
<dbReference type="InterPro" id="IPR047817">
    <property type="entry name" value="ABC2_TM_bact-type"/>
</dbReference>
<accession>E0I3M6</accession>